<dbReference type="STRING" id="1817816.A2Y64_06500"/>
<dbReference type="PIRSF" id="PIRSF006305">
    <property type="entry name" value="Maf"/>
    <property type="match status" value="1"/>
</dbReference>
<dbReference type="Pfam" id="PF02545">
    <property type="entry name" value="Maf"/>
    <property type="match status" value="1"/>
</dbReference>
<reference evidence="4 5" key="1">
    <citation type="journal article" date="2016" name="Nat. Commun.">
        <title>Thousands of microbial genomes shed light on interconnected biogeochemical processes in an aquifer system.</title>
        <authorList>
            <person name="Anantharaman K."/>
            <person name="Brown C.T."/>
            <person name="Hug L.A."/>
            <person name="Sharon I."/>
            <person name="Castelle C.J."/>
            <person name="Probst A.J."/>
            <person name="Thomas B.C."/>
            <person name="Singh A."/>
            <person name="Wilkins M.J."/>
            <person name="Karaoz U."/>
            <person name="Brodie E.L."/>
            <person name="Williams K.H."/>
            <person name="Hubbard S.S."/>
            <person name="Banfield J.F."/>
        </authorList>
    </citation>
    <scope>NUCLEOTIDE SEQUENCE [LARGE SCALE GENOMIC DNA]</scope>
</reference>
<evidence type="ECO:0000256" key="3">
    <source>
        <dbReference type="HAMAP-Rule" id="MF_00528"/>
    </source>
</evidence>
<comment type="subcellular location">
    <subcellularLocation>
        <location evidence="3">Cytoplasm</location>
    </subcellularLocation>
</comment>
<evidence type="ECO:0000256" key="2">
    <source>
        <dbReference type="ARBA" id="ARBA00022801"/>
    </source>
</evidence>
<dbReference type="EC" id="3.6.1.9" evidence="3"/>
<dbReference type="GO" id="GO:0036221">
    <property type="term" value="F:UTP diphosphatase activity"/>
    <property type="evidence" value="ECO:0007669"/>
    <property type="project" value="RHEA"/>
</dbReference>
<feature type="site" description="Important for substrate specificity" evidence="3">
    <location>
        <position position="154"/>
    </location>
</feature>
<dbReference type="GO" id="GO:0005737">
    <property type="term" value="C:cytoplasm"/>
    <property type="evidence" value="ECO:0007669"/>
    <property type="project" value="UniProtKB-SubCell"/>
</dbReference>
<feature type="site" description="Important for substrate specificity" evidence="3">
    <location>
        <position position="70"/>
    </location>
</feature>
<name>A0A1F5FG68_9BACT</name>
<comment type="cofactor">
    <cofactor evidence="1 3">
        <name>a divalent metal cation</name>
        <dbReference type="ChEBI" id="CHEBI:60240"/>
    </cofactor>
</comment>
<dbReference type="AlphaFoldDB" id="A0A1F5FG68"/>
<feature type="site" description="Important for substrate specificity" evidence="3">
    <location>
        <position position="13"/>
    </location>
</feature>
<gene>
    <name evidence="4" type="ORF">A2Y64_06500</name>
</gene>
<evidence type="ECO:0000313" key="4">
    <source>
        <dbReference type="EMBL" id="OGD78534.1"/>
    </source>
</evidence>
<dbReference type="EMBL" id="MFAF01000032">
    <property type="protein sequence ID" value="OGD78534.1"/>
    <property type="molecule type" value="Genomic_DNA"/>
</dbReference>
<dbReference type="NCBIfam" id="TIGR00172">
    <property type="entry name" value="maf"/>
    <property type="match status" value="1"/>
</dbReference>
<dbReference type="SUPFAM" id="SSF52972">
    <property type="entry name" value="ITPase-like"/>
    <property type="match status" value="1"/>
</dbReference>
<dbReference type="GO" id="GO:0009117">
    <property type="term" value="P:nucleotide metabolic process"/>
    <property type="evidence" value="ECO:0007669"/>
    <property type="project" value="UniProtKB-KW"/>
</dbReference>
<keyword evidence="2 3" id="KW-0378">Hydrolase</keyword>
<dbReference type="PANTHER" id="PTHR43213">
    <property type="entry name" value="BIFUNCTIONAL DTTP/UTP PYROPHOSPHATASE/METHYLTRANSFERASE PROTEIN-RELATED"/>
    <property type="match status" value="1"/>
</dbReference>
<protein>
    <recommendedName>
        <fullName evidence="3">dTTP/UTP pyrophosphatase</fullName>
        <shortName evidence="3">dTTPase/UTPase</shortName>
        <ecNumber evidence="3">3.6.1.9</ecNumber>
    </recommendedName>
    <alternativeName>
        <fullName evidence="3">Nucleoside triphosphate pyrophosphatase</fullName>
    </alternativeName>
    <alternativeName>
        <fullName evidence="3">Nucleotide pyrophosphatase</fullName>
        <shortName evidence="3">Nucleotide PPase</shortName>
    </alternativeName>
</protein>
<dbReference type="InterPro" id="IPR003697">
    <property type="entry name" value="Maf-like"/>
</dbReference>
<comment type="caution">
    <text evidence="3">Lacks conserved residue(s) required for the propagation of feature annotation.</text>
</comment>
<comment type="function">
    <text evidence="3">Nucleoside triphosphate pyrophosphatase that hydrolyzes dTTP and UTP. May have a dual role in cell division arrest and in preventing the incorporation of modified nucleotides into cellular nucleic acids.</text>
</comment>
<keyword evidence="3" id="KW-0546">Nucleotide metabolism</keyword>
<dbReference type="PANTHER" id="PTHR43213:SF5">
    <property type="entry name" value="BIFUNCTIONAL DTTP_UTP PYROPHOSPHATASE_METHYLTRANSFERASE PROTEIN-RELATED"/>
    <property type="match status" value="1"/>
</dbReference>
<comment type="caution">
    <text evidence="4">The sequence shown here is derived from an EMBL/GenBank/DDBJ whole genome shotgun (WGS) entry which is preliminary data.</text>
</comment>
<dbReference type="Proteomes" id="UP000177187">
    <property type="component" value="Unassembled WGS sequence"/>
</dbReference>
<sequence>MIHPLVLASGSPRRRKLLEEAGVSFTVVVPEVDEFWPDSDPVQAVELAVCKARAVAKSRLTGEVVLAADTIVRLRGRVLGKPRDDAEARAMLSSLSGAEHTVTTGVAAMPAPEGDPLTVRVDSRVRIRRLTPGEIDDYVATGSPLDKAGAYAVQDERWNLVERVEGSVTNVIGLPMEETLKLLETLDKTWNQHARRR</sequence>
<feature type="active site" description="Proton acceptor" evidence="3">
    <location>
        <position position="69"/>
    </location>
</feature>
<accession>A0A1F5FG68</accession>
<dbReference type="CDD" id="cd00555">
    <property type="entry name" value="Maf"/>
    <property type="match status" value="1"/>
</dbReference>
<proteinExistence type="inferred from homology"/>
<comment type="catalytic activity">
    <reaction evidence="3">
        <text>dTTP + H2O = dTMP + diphosphate + H(+)</text>
        <dbReference type="Rhea" id="RHEA:28534"/>
        <dbReference type="ChEBI" id="CHEBI:15377"/>
        <dbReference type="ChEBI" id="CHEBI:15378"/>
        <dbReference type="ChEBI" id="CHEBI:33019"/>
        <dbReference type="ChEBI" id="CHEBI:37568"/>
        <dbReference type="ChEBI" id="CHEBI:63528"/>
        <dbReference type="EC" id="3.6.1.9"/>
    </reaction>
</comment>
<dbReference type="GO" id="GO:0036218">
    <property type="term" value="F:dTTP diphosphatase activity"/>
    <property type="evidence" value="ECO:0007669"/>
    <property type="project" value="RHEA"/>
</dbReference>
<keyword evidence="3" id="KW-0963">Cytoplasm</keyword>
<dbReference type="HAMAP" id="MF_00528">
    <property type="entry name" value="Maf"/>
    <property type="match status" value="1"/>
</dbReference>
<comment type="similarity">
    <text evidence="3">Belongs to the Maf family. YhdE subfamily.</text>
</comment>
<evidence type="ECO:0000256" key="1">
    <source>
        <dbReference type="ARBA" id="ARBA00001968"/>
    </source>
</evidence>
<dbReference type="InterPro" id="IPR029001">
    <property type="entry name" value="ITPase-like_fam"/>
</dbReference>
<organism evidence="4 5">
    <name type="scientific">Candidatus Coatesbacteria bacterium RBG_13_66_14</name>
    <dbReference type="NCBI Taxonomy" id="1817816"/>
    <lineage>
        <taxon>Bacteria</taxon>
        <taxon>Candidatus Coatesiibacteriota</taxon>
    </lineage>
</organism>
<dbReference type="Gene3D" id="3.90.950.10">
    <property type="match status" value="1"/>
</dbReference>
<evidence type="ECO:0000313" key="5">
    <source>
        <dbReference type="Proteomes" id="UP000177187"/>
    </source>
</evidence>
<comment type="catalytic activity">
    <reaction evidence="3">
        <text>UTP + H2O = UMP + diphosphate + H(+)</text>
        <dbReference type="Rhea" id="RHEA:29395"/>
        <dbReference type="ChEBI" id="CHEBI:15377"/>
        <dbReference type="ChEBI" id="CHEBI:15378"/>
        <dbReference type="ChEBI" id="CHEBI:33019"/>
        <dbReference type="ChEBI" id="CHEBI:46398"/>
        <dbReference type="ChEBI" id="CHEBI:57865"/>
        <dbReference type="EC" id="3.6.1.9"/>
    </reaction>
</comment>